<proteinExistence type="predicted"/>
<dbReference type="Proteomes" id="UP001595952">
    <property type="component" value="Unassembled WGS sequence"/>
</dbReference>
<dbReference type="RefSeq" id="WP_380060410.1">
    <property type="nucleotide sequence ID" value="NZ_JBHSEI010000001.1"/>
</dbReference>
<protein>
    <submittedName>
        <fullName evidence="1">Uncharacterized protein</fullName>
    </submittedName>
</protein>
<keyword evidence="2" id="KW-1185">Reference proteome</keyword>
<sequence length="50" mass="5903">MYSSDLDLITKSRLRETQDVTRAQRPARRHLPRWVKRMAASAAGRVTRRH</sequence>
<organism evidence="1 2">
    <name type="scientific">Deinococcus hohokamensis</name>
    <dbReference type="NCBI Taxonomy" id="309883"/>
    <lineage>
        <taxon>Bacteria</taxon>
        <taxon>Thermotogati</taxon>
        <taxon>Deinococcota</taxon>
        <taxon>Deinococci</taxon>
        <taxon>Deinococcales</taxon>
        <taxon>Deinococcaceae</taxon>
        <taxon>Deinococcus</taxon>
    </lineage>
</organism>
<dbReference type="EMBL" id="JBHSEI010000001">
    <property type="protein sequence ID" value="MFC4637388.1"/>
    <property type="molecule type" value="Genomic_DNA"/>
</dbReference>
<comment type="caution">
    <text evidence="1">The sequence shown here is derived from an EMBL/GenBank/DDBJ whole genome shotgun (WGS) entry which is preliminary data.</text>
</comment>
<evidence type="ECO:0000313" key="2">
    <source>
        <dbReference type="Proteomes" id="UP001595952"/>
    </source>
</evidence>
<gene>
    <name evidence="1" type="ORF">ACFO0D_03430</name>
</gene>
<name>A0ABV9I641_9DEIO</name>
<evidence type="ECO:0000313" key="1">
    <source>
        <dbReference type="EMBL" id="MFC4637388.1"/>
    </source>
</evidence>
<reference evidence="2" key="1">
    <citation type="journal article" date="2019" name="Int. J. Syst. Evol. Microbiol.">
        <title>The Global Catalogue of Microorganisms (GCM) 10K type strain sequencing project: providing services to taxonomists for standard genome sequencing and annotation.</title>
        <authorList>
            <consortium name="The Broad Institute Genomics Platform"/>
            <consortium name="The Broad Institute Genome Sequencing Center for Infectious Disease"/>
            <person name="Wu L."/>
            <person name="Ma J."/>
        </authorList>
    </citation>
    <scope>NUCLEOTIDE SEQUENCE [LARGE SCALE GENOMIC DNA]</scope>
    <source>
        <strain evidence="2">CCUG 55995</strain>
    </source>
</reference>
<accession>A0ABV9I641</accession>